<dbReference type="AlphaFoldDB" id="A0A0C2NQL0"/>
<reference evidence="1 2" key="1">
    <citation type="submission" date="2014-11" db="EMBL/GenBank/DDBJ databases">
        <title>Draft Genome Sequence of Vibrio piscirenalis strains CECT 8603T and CECT 8604, two marine Gammaproteobacterium isolated from cultured gilthead sea bream (Sparus aurata).</title>
        <authorList>
            <person name="Arahal D.R."/>
            <person name="Rodrigo-Torres L."/>
            <person name="Lucena T."/>
            <person name="Pujalte M.J."/>
        </authorList>
    </citation>
    <scope>NUCLEOTIDE SEQUENCE [LARGE SCALE GENOMIC DNA]</scope>
    <source>
        <strain evidence="1 2">DCR 1-4-2</strain>
    </source>
</reference>
<keyword evidence="2" id="KW-1185">Reference proteome</keyword>
<protein>
    <submittedName>
        <fullName evidence="1">Uncharacterized protein</fullName>
    </submittedName>
</protein>
<accession>A0A0C2NQL0</accession>
<proteinExistence type="predicted"/>
<dbReference type="Proteomes" id="UP000031672">
    <property type="component" value="Unassembled WGS sequence"/>
</dbReference>
<organism evidence="1 2">
    <name type="scientific">Vibrio renipiscarius</name>
    <dbReference type="NCBI Taxonomy" id="1461322"/>
    <lineage>
        <taxon>Bacteria</taxon>
        <taxon>Pseudomonadati</taxon>
        <taxon>Pseudomonadota</taxon>
        <taxon>Gammaproteobacteria</taxon>
        <taxon>Vibrionales</taxon>
        <taxon>Vibrionaceae</taxon>
        <taxon>Vibrio</taxon>
    </lineage>
</organism>
<accession>A0A0C2NEI1</accession>
<gene>
    <name evidence="1" type="ORF">OJ16_16875</name>
</gene>
<dbReference type="EMBL" id="JTKH01000024">
    <property type="protein sequence ID" value="KII76462.1"/>
    <property type="molecule type" value="Genomic_DNA"/>
</dbReference>
<dbReference type="STRING" id="1461322.OJ16_16875"/>
<evidence type="ECO:0000313" key="2">
    <source>
        <dbReference type="Proteomes" id="UP000031672"/>
    </source>
</evidence>
<comment type="caution">
    <text evidence="1">The sequence shown here is derived from an EMBL/GenBank/DDBJ whole genome shotgun (WGS) entry which is preliminary data.</text>
</comment>
<sequence length="79" mass="8710">MKSWLVKEPVNLSYSFAIQSGSAQFLDQCSLYYEVAHQSSIDIAEEGRFEPQSGVVAGEEAARKLQQEGNNKQQASVSI</sequence>
<evidence type="ECO:0000313" key="1">
    <source>
        <dbReference type="EMBL" id="KII76462.1"/>
    </source>
</evidence>
<name>A0A0C2NQL0_9VIBR</name>